<dbReference type="Gene3D" id="1.10.600.10">
    <property type="entry name" value="Farnesyl Diphosphate Synthase"/>
    <property type="match status" value="1"/>
</dbReference>
<comment type="pathway">
    <text evidence="4">Carotenoid biosynthesis; phytoene biosynthesis; all-trans-phytoene from geranylgeranyl diphosphate: step 1/1.</text>
</comment>
<dbReference type="InterPro" id="IPR017825">
    <property type="entry name" value="Lycopene_cyclase_dom"/>
</dbReference>
<dbReference type="InterPro" id="IPR044843">
    <property type="entry name" value="Trans_IPPS_bact-type"/>
</dbReference>
<dbReference type="SFLD" id="SFLDG01018">
    <property type="entry name" value="Squalene/Phytoene_Synthase_Lik"/>
    <property type="match status" value="1"/>
</dbReference>
<dbReference type="PROSITE" id="PS01045">
    <property type="entry name" value="SQUALEN_PHYTOEN_SYN_2"/>
    <property type="match status" value="1"/>
</dbReference>
<evidence type="ECO:0000313" key="21">
    <source>
        <dbReference type="Proteomes" id="UP000765509"/>
    </source>
</evidence>
<evidence type="ECO:0000256" key="5">
    <source>
        <dbReference type="ARBA" id="ARBA00008247"/>
    </source>
</evidence>
<feature type="transmembrane region" description="Helical" evidence="19">
    <location>
        <begin position="36"/>
        <end position="55"/>
    </location>
</feature>
<dbReference type="Pfam" id="PF00494">
    <property type="entry name" value="SQS_PSY"/>
    <property type="match status" value="1"/>
</dbReference>
<evidence type="ECO:0000256" key="9">
    <source>
        <dbReference type="ARBA" id="ARBA00018909"/>
    </source>
</evidence>
<protein>
    <recommendedName>
        <fullName evidence="9">Bifunctional lycopene cyclase/phytoene synthase</fullName>
        <ecNumber evidence="8">2.5.1.32</ecNumber>
        <ecNumber evidence="7">5.5.1.19</ecNumber>
    </recommendedName>
</protein>
<dbReference type="EC" id="2.5.1.32" evidence="8"/>
<evidence type="ECO:0000313" key="20">
    <source>
        <dbReference type="EMBL" id="MBW0530426.1"/>
    </source>
</evidence>
<comment type="subcellular location">
    <subcellularLocation>
        <location evidence="2">Membrane</location>
        <topology evidence="2">Multi-pass membrane protein</topology>
    </subcellularLocation>
</comment>
<keyword evidence="14 19" id="KW-0472">Membrane</keyword>
<dbReference type="GO" id="GO:0004311">
    <property type="term" value="F:geranylgeranyl diphosphate synthase activity"/>
    <property type="evidence" value="ECO:0007669"/>
    <property type="project" value="InterPro"/>
</dbReference>
<dbReference type="InterPro" id="IPR002060">
    <property type="entry name" value="Squ/phyt_synthse"/>
</dbReference>
<evidence type="ECO:0000256" key="8">
    <source>
        <dbReference type="ARBA" id="ARBA00012396"/>
    </source>
</evidence>
<dbReference type="GO" id="GO:0016020">
    <property type="term" value="C:membrane"/>
    <property type="evidence" value="ECO:0007669"/>
    <property type="project" value="UniProtKB-SubCell"/>
</dbReference>
<evidence type="ECO:0000256" key="7">
    <source>
        <dbReference type="ARBA" id="ARBA00012242"/>
    </source>
</evidence>
<dbReference type="InterPro" id="IPR019845">
    <property type="entry name" value="Squalene/phytoene_synthase_CS"/>
</dbReference>
<comment type="pathway">
    <text evidence="3">Carotenoid biosynthesis; beta-carotene biosynthesis.</text>
</comment>
<name>A0A9Q3I5E8_9BASI</name>
<keyword evidence="13 19" id="KW-1133">Transmembrane helix</keyword>
<evidence type="ECO:0000256" key="10">
    <source>
        <dbReference type="ARBA" id="ARBA00022679"/>
    </source>
</evidence>
<evidence type="ECO:0000256" key="1">
    <source>
        <dbReference type="ARBA" id="ARBA00001805"/>
    </source>
</evidence>
<evidence type="ECO:0000256" key="13">
    <source>
        <dbReference type="ARBA" id="ARBA00022989"/>
    </source>
</evidence>
<organism evidence="20 21">
    <name type="scientific">Austropuccinia psidii MF-1</name>
    <dbReference type="NCBI Taxonomy" id="1389203"/>
    <lineage>
        <taxon>Eukaryota</taxon>
        <taxon>Fungi</taxon>
        <taxon>Dikarya</taxon>
        <taxon>Basidiomycota</taxon>
        <taxon>Pucciniomycotina</taxon>
        <taxon>Pucciniomycetes</taxon>
        <taxon>Pucciniales</taxon>
        <taxon>Sphaerophragmiaceae</taxon>
        <taxon>Austropuccinia</taxon>
    </lineage>
</organism>
<dbReference type="GO" id="GO:0045436">
    <property type="term" value="F:lycopene beta cyclase activity"/>
    <property type="evidence" value="ECO:0007669"/>
    <property type="project" value="UniProtKB-ARBA"/>
</dbReference>
<evidence type="ECO:0000256" key="12">
    <source>
        <dbReference type="ARBA" id="ARBA00022746"/>
    </source>
</evidence>
<feature type="transmembrane region" description="Helical" evidence="19">
    <location>
        <begin position="149"/>
        <end position="169"/>
    </location>
</feature>
<feature type="transmembrane region" description="Helical" evidence="19">
    <location>
        <begin position="79"/>
        <end position="105"/>
    </location>
</feature>
<evidence type="ECO:0000256" key="2">
    <source>
        <dbReference type="ARBA" id="ARBA00004141"/>
    </source>
</evidence>
<dbReference type="GO" id="GO:0016872">
    <property type="term" value="F:intramolecular lyase activity"/>
    <property type="evidence" value="ECO:0007669"/>
    <property type="project" value="InterPro"/>
</dbReference>
<reference evidence="20" key="1">
    <citation type="submission" date="2021-03" db="EMBL/GenBank/DDBJ databases">
        <title>Draft genome sequence of rust myrtle Austropuccinia psidii MF-1, a brazilian biotype.</title>
        <authorList>
            <person name="Quecine M.C."/>
            <person name="Pachon D.M.R."/>
            <person name="Bonatelli M.L."/>
            <person name="Correr F.H."/>
            <person name="Franceschini L.M."/>
            <person name="Leite T.F."/>
            <person name="Margarido G.R.A."/>
            <person name="Almeida C.A."/>
            <person name="Ferrarezi J.A."/>
            <person name="Labate C.A."/>
        </authorList>
    </citation>
    <scope>NUCLEOTIDE SEQUENCE</scope>
    <source>
        <strain evidence="20">MF-1</strain>
    </source>
</reference>
<dbReference type="InterPro" id="IPR008949">
    <property type="entry name" value="Isoprenoid_synthase_dom_sf"/>
</dbReference>
<dbReference type="AlphaFoldDB" id="A0A9Q3I5E8"/>
<comment type="catalytic activity">
    <reaction evidence="17">
        <text>gamma-carotene = all-trans-beta-carotene</text>
        <dbReference type="Rhea" id="RHEA:32239"/>
        <dbReference type="ChEBI" id="CHEBI:17579"/>
        <dbReference type="ChEBI" id="CHEBI:27740"/>
        <dbReference type="EC" id="5.5.1.19"/>
    </reaction>
</comment>
<evidence type="ECO:0000256" key="16">
    <source>
        <dbReference type="ARBA" id="ARBA00023268"/>
    </source>
</evidence>
<evidence type="ECO:0000256" key="19">
    <source>
        <dbReference type="SAM" id="Phobius"/>
    </source>
</evidence>
<dbReference type="NCBIfam" id="TIGR03462">
    <property type="entry name" value="CarR_dom_SF"/>
    <property type="match status" value="2"/>
</dbReference>
<keyword evidence="12" id="KW-0125">Carotenoid biosynthesis</keyword>
<keyword evidence="21" id="KW-1185">Reference proteome</keyword>
<accession>A0A9Q3I5E8</accession>
<evidence type="ECO:0000256" key="4">
    <source>
        <dbReference type="ARBA" id="ARBA00005172"/>
    </source>
</evidence>
<dbReference type="Proteomes" id="UP000765509">
    <property type="component" value="Unassembled WGS sequence"/>
</dbReference>
<comment type="similarity">
    <text evidence="5">In the N-terminal section; belongs to the lycopene beta-cyclase family.</text>
</comment>
<comment type="catalytic activity">
    <reaction evidence="18">
        <text>all-trans-lycopene = gamma-carotene</text>
        <dbReference type="Rhea" id="RHEA:32219"/>
        <dbReference type="ChEBI" id="CHEBI:15948"/>
        <dbReference type="ChEBI" id="CHEBI:27740"/>
        <dbReference type="EC" id="5.5.1.19"/>
    </reaction>
</comment>
<dbReference type="SFLD" id="SFLDS00005">
    <property type="entry name" value="Isoprenoid_Synthase_Type_I"/>
    <property type="match status" value="1"/>
</dbReference>
<evidence type="ECO:0000256" key="14">
    <source>
        <dbReference type="ARBA" id="ARBA00023136"/>
    </source>
</evidence>
<evidence type="ECO:0000256" key="3">
    <source>
        <dbReference type="ARBA" id="ARBA00005089"/>
    </source>
</evidence>
<evidence type="ECO:0000256" key="18">
    <source>
        <dbReference type="ARBA" id="ARBA00029335"/>
    </source>
</evidence>
<feature type="transmembrane region" description="Helical" evidence="19">
    <location>
        <begin position="226"/>
        <end position="243"/>
    </location>
</feature>
<keyword evidence="11 19" id="KW-0812">Transmembrane</keyword>
<sequence length="674" mass="77877">MLLTYRFFHLIFTLPPTILFHFILKPMWSSRDSFRILFLSVIATSYSLPWDSYIISNKAWGYPSWSVLFTVFKVPIEEIFFFIIQTVITTYIYTLLTIPIIPALYIQSKPNNLEFNSPNLWKLIRWGPSIGFCFLTILSWCSCQPATKLFYLTCIGFWASPVCAGLWAIAGDHILQRPRSISLSILIPTLYFSFCDTVAIRHGTWFISNHTSTGIFVTPHLPIEELIFFFITNLLIVFGLAGIEKFDAIIDTWPELFSPKNPFQSPSHHPHARTHFLDQFHALMFAVRKGLNLSNTLKHTTPAISQRIFHLGRTLEILSVASKSFYAASFIFPNFSGIRSKFVILYGFCRETDDLIDCASDKEEARRIVQVCKEFLQLLWPSSSNLITQKSITNTFQSNNQDLEFQLKLEDFVNTNLPQKSRPTFLIFATLRHVLRREPFDELVRGYEYDSIEFPNKEIVSDQDLIQYSRWVAGSVGEMCVSIMWWVYGAPQDENQRESILCAANEMGCALQFINIARDIKEDAKIGRVYIPRLWFEGQLDGLGLNDLEKLKKCQDLDQFPYEIVAEKLLKLANDYQTRSQAAIERLPPAFRPGIRAATKVYLEIGDQIRAKFTSSSFLQTPKTTCLSNSIINKPPKIQESILEKSIKRWNGDRVFLTRFQRFQIVVKELWGFR</sequence>
<dbReference type="PANTHER" id="PTHR31480">
    <property type="entry name" value="BIFUNCTIONAL LYCOPENE CYCLASE/PHYTOENE SYNTHASE"/>
    <property type="match status" value="1"/>
</dbReference>
<comment type="similarity">
    <text evidence="6">In the C-terminal section; belongs to the phytoene/squalene synthase family.</text>
</comment>
<keyword evidence="10" id="KW-0808">Transferase</keyword>
<dbReference type="OrthoDB" id="6600518at2759"/>
<dbReference type="EMBL" id="AVOT02035990">
    <property type="protein sequence ID" value="MBW0530426.1"/>
    <property type="molecule type" value="Genomic_DNA"/>
</dbReference>
<dbReference type="EC" id="5.5.1.19" evidence="7"/>
<proteinExistence type="inferred from homology"/>
<keyword evidence="15" id="KW-0413">Isomerase</keyword>
<evidence type="ECO:0000256" key="17">
    <source>
        <dbReference type="ARBA" id="ARBA00029313"/>
    </source>
</evidence>
<dbReference type="SUPFAM" id="SSF48576">
    <property type="entry name" value="Terpenoid synthases"/>
    <property type="match status" value="1"/>
</dbReference>
<feature type="transmembrane region" description="Helical" evidence="19">
    <location>
        <begin position="181"/>
        <end position="200"/>
    </location>
</feature>
<gene>
    <name evidence="20" type="ORF">O181_070141</name>
</gene>
<keyword evidence="16" id="KW-0511">Multifunctional enzyme</keyword>
<comment type="catalytic activity">
    <reaction evidence="1">
        <text>2 (2E,6E,10E)-geranylgeranyl diphosphate = 15-cis-phytoene + 2 diphosphate</text>
        <dbReference type="Rhea" id="RHEA:34475"/>
        <dbReference type="ChEBI" id="CHEBI:27787"/>
        <dbReference type="ChEBI" id="CHEBI:33019"/>
        <dbReference type="ChEBI" id="CHEBI:58756"/>
        <dbReference type="EC" id="2.5.1.32"/>
    </reaction>
</comment>
<dbReference type="GO" id="GO:0016117">
    <property type="term" value="P:carotenoid biosynthetic process"/>
    <property type="evidence" value="ECO:0007669"/>
    <property type="project" value="UniProtKB-KW"/>
</dbReference>
<evidence type="ECO:0000256" key="6">
    <source>
        <dbReference type="ARBA" id="ARBA00008406"/>
    </source>
</evidence>
<dbReference type="SFLD" id="SFLDG01212">
    <property type="entry name" value="Phytoene_synthase_like"/>
    <property type="match status" value="1"/>
</dbReference>
<feature type="transmembrane region" description="Helical" evidence="19">
    <location>
        <begin position="6"/>
        <end position="24"/>
    </location>
</feature>
<evidence type="ECO:0000256" key="11">
    <source>
        <dbReference type="ARBA" id="ARBA00022692"/>
    </source>
</evidence>
<comment type="caution">
    <text evidence="20">The sequence shown here is derived from an EMBL/GenBank/DDBJ whole genome shotgun (WGS) entry which is preliminary data.</text>
</comment>
<feature type="transmembrane region" description="Helical" evidence="19">
    <location>
        <begin position="126"/>
        <end position="143"/>
    </location>
</feature>
<evidence type="ECO:0000256" key="15">
    <source>
        <dbReference type="ARBA" id="ARBA00023235"/>
    </source>
</evidence>